<proteinExistence type="predicted"/>
<accession>A0A1B1S5W2</accession>
<dbReference type="KEGG" id="pll:I858_016415"/>
<dbReference type="Proteomes" id="UP000053354">
    <property type="component" value="Plasmid pPS15-1"/>
</dbReference>
<dbReference type="AlphaFoldDB" id="A0A1B1S5W2"/>
<protein>
    <submittedName>
        <fullName evidence="1">Uncharacterized protein</fullName>
    </submittedName>
</protein>
<reference evidence="1" key="1">
    <citation type="submission" date="2016-10" db="EMBL/GenBank/DDBJ databases">
        <authorList>
            <person name="See-Too W.S."/>
        </authorList>
    </citation>
    <scope>NUCLEOTIDE SEQUENCE</scope>
    <source>
        <strain evidence="1">L10.15</strain>
        <plasmid evidence="1">pPS15-1</plasmid>
    </source>
</reference>
<organism evidence="1 2">
    <name type="scientific">Planococcus versutus</name>
    <dbReference type="NCBI Taxonomy" id="1302659"/>
    <lineage>
        <taxon>Bacteria</taxon>
        <taxon>Bacillati</taxon>
        <taxon>Bacillota</taxon>
        <taxon>Bacilli</taxon>
        <taxon>Bacillales</taxon>
        <taxon>Caryophanaceae</taxon>
        <taxon>Planococcus</taxon>
    </lineage>
</organism>
<keyword evidence="1" id="KW-0614">Plasmid</keyword>
<dbReference type="RefSeq" id="WP_049694964.1">
    <property type="nucleotide sequence ID" value="NZ_CP016541.2"/>
</dbReference>
<keyword evidence="2" id="KW-1185">Reference proteome</keyword>
<evidence type="ECO:0000313" key="1">
    <source>
        <dbReference type="EMBL" id="ANU28565.1"/>
    </source>
</evidence>
<dbReference type="EMBL" id="CP016541">
    <property type="protein sequence ID" value="ANU28565.1"/>
    <property type="molecule type" value="Genomic_DNA"/>
</dbReference>
<name>A0A1B1S5W2_9BACL</name>
<sequence>MVLEKSLERNHSLKIMASRAHQGHDINDVGALVLKKEDVLNFGESVKGDDVSYSLENQFKMTFQKIINENKFDARKLEFIYSGSKVVCAYSDLNTFPIPKLPALYQPCLARMVQRTK</sequence>
<gene>
    <name evidence="1" type="ORF">I858_016415</name>
</gene>
<geneLocation type="plasmid" evidence="1 2">
    <name>pPS15-1</name>
</geneLocation>
<evidence type="ECO:0000313" key="2">
    <source>
        <dbReference type="Proteomes" id="UP000053354"/>
    </source>
</evidence>